<evidence type="ECO:0000256" key="1">
    <source>
        <dbReference type="SAM" id="MobiDB-lite"/>
    </source>
</evidence>
<feature type="region of interest" description="Disordered" evidence="1">
    <location>
        <begin position="1"/>
        <end position="24"/>
    </location>
</feature>
<feature type="compositionally biased region" description="Polar residues" evidence="1">
    <location>
        <begin position="1"/>
        <end position="22"/>
    </location>
</feature>
<gene>
    <name evidence="2" type="ORF">MES5069_550203</name>
</gene>
<protein>
    <submittedName>
        <fullName evidence="2">Uncharacterized protein</fullName>
    </submittedName>
</protein>
<dbReference type="Proteomes" id="UP001153050">
    <property type="component" value="Unassembled WGS sequence"/>
</dbReference>
<accession>A0ABN8KAE6</accession>
<reference evidence="2 3" key="1">
    <citation type="submission" date="2022-03" db="EMBL/GenBank/DDBJ databases">
        <authorList>
            <person name="Brunel B."/>
        </authorList>
    </citation>
    <scope>NUCLEOTIDE SEQUENCE [LARGE SCALE GENOMIC DNA]</scope>
    <source>
        <strain evidence="2">STM5069sample</strain>
    </source>
</reference>
<keyword evidence="3" id="KW-1185">Reference proteome</keyword>
<proteinExistence type="predicted"/>
<dbReference type="EMBL" id="CAKXZT010000152">
    <property type="protein sequence ID" value="CAH2407232.1"/>
    <property type="molecule type" value="Genomic_DNA"/>
</dbReference>
<comment type="caution">
    <text evidence="2">The sequence shown here is derived from an EMBL/GenBank/DDBJ whole genome shotgun (WGS) entry which is preliminary data.</text>
</comment>
<evidence type="ECO:0000313" key="2">
    <source>
        <dbReference type="EMBL" id="CAH2407232.1"/>
    </source>
</evidence>
<organism evidence="2 3">
    <name type="scientific">Mesorhizobium escarrei</name>
    <dbReference type="NCBI Taxonomy" id="666018"/>
    <lineage>
        <taxon>Bacteria</taxon>
        <taxon>Pseudomonadati</taxon>
        <taxon>Pseudomonadota</taxon>
        <taxon>Alphaproteobacteria</taxon>
        <taxon>Hyphomicrobiales</taxon>
        <taxon>Phyllobacteriaceae</taxon>
        <taxon>Mesorhizobium</taxon>
    </lineage>
</organism>
<name>A0ABN8KAE6_9HYPH</name>
<evidence type="ECO:0000313" key="3">
    <source>
        <dbReference type="Proteomes" id="UP001153050"/>
    </source>
</evidence>
<sequence>MGSAAQLRSASLTEVETGTSSARLDGGHDAVVVIAVDAVRRSWPSTKTVTAGHRRVFANRKAALIAAQPNERDVARGKSGIVKHDGLSSS</sequence>